<organism evidence="1">
    <name type="scientific">viral metagenome</name>
    <dbReference type="NCBI Taxonomy" id="1070528"/>
    <lineage>
        <taxon>unclassified sequences</taxon>
        <taxon>metagenomes</taxon>
        <taxon>organismal metagenomes</taxon>
    </lineage>
</organism>
<accession>A0A6C0K032</accession>
<dbReference type="EMBL" id="MN740778">
    <property type="protein sequence ID" value="QHU11049.1"/>
    <property type="molecule type" value="Genomic_DNA"/>
</dbReference>
<protein>
    <submittedName>
        <fullName evidence="1">Uncharacterized protein</fullName>
    </submittedName>
</protein>
<evidence type="ECO:0000313" key="1">
    <source>
        <dbReference type="EMBL" id="QHU11049.1"/>
    </source>
</evidence>
<dbReference type="AlphaFoldDB" id="A0A6C0K032"/>
<proteinExistence type="predicted"/>
<name>A0A6C0K032_9ZZZZ</name>
<reference evidence="1" key="1">
    <citation type="journal article" date="2020" name="Nature">
        <title>Giant virus diversity and host interactions through global metagenomics.</title>
        <authorList>
            <person name="Schulz F."/>
            <person name="Roux S."/>
            <person name="Paez-Espino D."/>
            <person name="Jungbluth S."/>
            <person name="Walsh D.A."/>
            <person name="Denef V.J."/>
            <person name="McMahon K.D."/>
            <person name="Konstantinidis K.T."/>
            <person name="Eloe-Fadrosh E.A."/>
            <person name="Kyrpides N.C."/>
            <person name="Woyke T."/>
        </authorList>
    </citation>
    <scope>NUCLEOTIDE SEQUENCE</scope>
    <source>
        <strain evidence="1">GVMAG-S-1101165-84</strain>
    </source>
</reference>
<sequence length="408" mass="46688">MPGLSVRLNESPLAVNVAVSRPALAANVAVSVPALAPPAVNKLDILLQEYEFDILRIFTDYFVTNRETVLTSVNKSGWARPGDWNYPIDDSYLFLLKGGNAIKLWKHIAADSDYPMPNLGDMDCVFLINPRLPLYAFNSLLTHLMEQAHRLFMANIPSARKIRNIPFVKMNSNSYMSRLQSFDKKPIDNMLIPLIIQQPQEIIYPSHITGKGVSAQITLMKLFLNTIASPKRELIDISFLHRAHPLLGFQYDLYSIDYPKVITIKNTSKISNEHPISIAKPIALLYEQSVIQTPSFETRADKLEKRHGYIDYLRSRPNVQNNMSKRTTRNALRRTVKAQYNKITNTFGKSTANYLLQRNAWHIYTKLRNNMLQKTNTRHLLLGMHPCQDSHPYQAPYCQMHPHSTILC</sequence>